<dbReference type="OrthoDB" id="9811615at2"/>
<proteinExistence type="inferred from homology"/>
<dbReference type="Pfam" id="PF00011">
    <property type="entry name" value="HSP20"/>
    <property type="match status" value="1"/>
</dbReference>
<evidence type="ECO:0000259" key="3">
    <source>
        <dbReference type="PROSITE" id="PS01031"/>
    </source>
</evidence>
<keyword evidence="5" id="KW-1185">Reference proteome</keyword>
<reference evidence="4 5" key="1">
    <citation type="submission" date="2016-11" db="EMBL/GenBank/DDBJ databases">
        <authorList>
            <person name="Jaros S."/>
            <person name="Januszkiewicz K."/>
            <person name="Wedrychowicz H."/>
        </authorList>
    </citation>
    <scope>NUCLEOTIDE SEQUENCE [LARGE SCALE GENOMIC DNA]</scope>
    <source>
        <strain evidence="4 5">DSM 16010</strain>
    </source>
</reference>
<dbReference type="PANTHER" id="PTHR11527">
    <property type="entry name" value="HEAT-SHOCK PROTEIN 20 FAMILY MEMBER"/>
    <property type="match status" value="1"/>
</dbReference>
<gene>
    <name evidence="4" type="ORF">SAMN02745189_00613</name>
</gene>
<dbReference type="Gene3D" id="2.60.40.790">
    <property type="match status" value="1"/>
</dbReference>
<name>A0A1M7BW45_9BACL</name>
<dbReference type="EMBL" id="FRCF01000002">
    <property type="protein sequence ID" value="SHL59211.1"/>
    <property type="molecule type" value="Genomic_DNA"/>
</dbReference>
<dbReference type="AlphaFoldDB" id="A0A1M7BW45"/>
<protein>
    <submittedName>
        <fullName evidence="4">HSP20 family protein</fullName>
    </submittedName>
</protein>
<organism evidence="4 5">
    <name type="scientific">Lacicoccus alkaliphilus DSM 16010</name>
    <dbReference type="NCBI Taxonomy" id="1123231"/>
    <lineage>
        <taxon>Bacteria</taxon>
        <taxon>Bacillati</taxon>
        <taxon>Bacillota</taxon>
        <taxon>Bacilli</taxon>
        <taxon>Bacillales</taxon>
        <taxon>Salinicoccaceae</taxon>
        <taxon>Lacicoccus</taxon>
    </lineage>
</organism>
<dbReference type="STRING" id="1123231.SAMN02745189_00613"/>
<dbReference type="Proteomes" id="UP000184206">
    <property type="component" value="Unassembled WGS sequence"/>
</dbReference>
<dbReference type="PROSITE" id="PS01031">
    <property type="entry name" value="SHSP"/>
    <property type="match status" value="1"/>
</dbReference>
<accession>A0A1M7BW45</accession>
<evidence type="ECO:0000256" key="2">
    <source>
        <dbReference type="RuleBase" id="RU003616"/>
    </source>
</evidence>
<evidence type="ECO:0000256" key="1">
    <source>
        <dbReference type="PROSITE-ProRule" id="PRU00285"/>
    </source>
</evidence>
<feature type="domain" description="SHSP" evidence="3">
    <location>
        <begin position="31"/>
        <end position="144"/>
    </location>
</feature>
<dbReference type="InterPro" id="IPR002068">
    <property type="entry name" value="A-crystallin/Hsp20_dom"/>
</dbReference>
<dbReference type="InterPro" id="IPR031107">
    <property type="entry name" value="Small_HSP"/>
</dbReference>
<dbReference type="InterPro" id="IPR008978">
    <property type="entry name" value="HSP20-like_chaperone"/>
</dbReference>
<sequence>MAYDMKPFNRDYFDMSPSEMFRDFGRQFFSNFPETKSVRTDINEMEDRYEMTAELPGFTKDAIDVTYENGLLTIKAENDMMNEAKDDDGRVIQKERAFSNVKRVYSIGNVDEDSIEASFKDGVLSLTLPKLEKNKKKSIEVREG</sequence>
<evidence type="ECO:0000313" key="4">
    <source>
        <dbReference type="EMBL" id="SHL59211.1"/>
    </source>
</evidence>
<comment type="similarity">
    <text evidence="1 2">Belongs to the small heat shock protein (HSP20) family.</text>
</comment>
<dbReference type="SUPFAM" id="SSF49764">
    <property type="entry name" value="HSP20-like chaperones"/>
    <property type="match status" value="1"/>
</dbReference>
<evidence type="ECO:0000313" key="5">
    <source>
        <dbReference type="Proteomes" id="UP000184206"/>
    </source>
</evidence>
<dbReference type="CDD" id="cd06471">
    <property type="entry name" value="ACD_LpsHSP_like"/>
    <property type="match status" value="1"/>
</dbReference>
<dbReference type="RefSeq" id="WP_072708142.1">
    <property type="nucleotide sequence ID" value="NZ_FRCF01000002.1"/>
</dbReference>